<reference evidence="9" key="2">
    <citation type="submission" date="2025-09" db="UniProtKB">
        <authorList>
            <consortium name="Ensembl"/>
        </authorList>
    </citation>
    <scope>IDENTIFICATION</scope>
</reference>
<dbReference type="Ensembl" id="ENSCCRT00010034218.1">
    <property type="protein sequence ID" value="ENSCCRP00010031164.1"/>
    <property type="gene ID" value="ENSCCRG00010013321.1"/>
</dbReference>
<keyword evidence="5 8" id="KW-0472">Membrane</keyword>
<feature type="transmembrane region" description="Helical" evidence="8">
    <location>
        <begin position="71"/>
        <end position="89"/>
    </location>
</feature>
<dbReference type="GO" id="GO:0004930">
    <property type="term" value="F:G protein-coupled receptor activity"/>
    <property type="evidence" value="ECO:0007669"/>
    <property type="project" value="UniProtKB-KW"/>
</dbReference>
<keyword evidence="2 8" id="KW-0812">Transmembrane</keyword>
<dbReference type="InterPro" id="IPR000276">
    <property type="entry name" value="GPCR_Rhodpsn"/>
</dbReference>
<dbReference type="AlphaFoldDB" id="A0A8C1JG97"/>
<evidence type="ECO:0000256" key="5">
    <source>
        <dbReference type="ARBA" id="ARBA00023136"/>
    </source>
</evidence>
<evidence type="ECO:0008006" key="11">
    <source>
        <dbReference type="Google" id="ProtNLM"/>
    </source>
</evidence>
<dbReference type="PRINTS" id="PR00237">
    <property type="entry name" value="GPCRRHODOPSN"/>
</dbReference>
<evidence type="ECO:0000256" key="3">
    <source>
        <dbReference type="ARBA" id="ARBA00022989"/>
    </source>
</evidence>
<organism evidence="9 10">
    <name type="scientific">Cyprinus carpio</name>
    <name type="common">Common carp</name>
    <dbReference type="NCBI Taxonomy" id="7962"/>
    <lineage>
        <taxon>Eukaryota</taxon>
        <taxon>Metazoa</taxon>
        <taxon>Chordata</taxon>
        <taxon>Craniata</taxon>
        <taxon>Vertebrata</taxon>
        <taxon>Euteleostomi</taxon>
        <taxon>Actinopterygii</taxon>
        <taxon>Neopterygii</taxon>
        <taxon>Teleostei</taxon>
        <taxon>Ostariophysi</taxon>
        <taxon>Cypriniformes</taxon>
        <taxon>Cyprinidae</taxon>
        <taxon>Cyprininae</taxon>
        <taxon>Cyprinus</taxon>
    </lineage>
</organism>
<keyword evidence="3 8" id="KW-1133">Transmembrane helix</keyword>
<keyword evidence="4" id="KW-0297">G-protein coupled receptor</keyword>
<comment type="subcellular location">
    <subcellularLocation>
        <location evidence="1">Membrane</location>
        <topology evidence="1">Multi-pass membrane protein</topology>
    </subcellularLocation>
</comment>
<dbReference type="InterPro" id="IPR050125">
    <property type="entry name" value="GPCR_opsins"/>
</dbReference>
<evidence type="ECO:0000256" key="2">
    <source>
        <dbReference type="ARBA" id="ARBA00022692"/>
    </source>
</evidence>
<dbReference type="Gene3D" id="1.20.1070.10">
    <property type="entry name" value="Rhodopsin 7-helix transmembrane proteins"/>
    <property type="match status" value="1"/>
</dbReference>
<evidence type="ECO:0000256" key="6">
    <source>
        <dbReference type="ARBA" id="ARBA00023170"/>
    </source>
</evidence>
<name>A0A8C1JG97_CYPCA</name>
<dbReference type="PANTHER" id="PTHR24240">
    <property type="entry name" value="OPSIN"/>
    <property type="match status" value="1"/>
</dbReference>
<evidence type="ECO:0000313" key="9">
    <source>
        <dbReference type="Ensembl" id="ENSCCRP00010031164.1"/>
    </source>
</evidence>
<proteinExistence type="predicted"/>
<keyword evidence="6" id="KW-0675">Receptor</keyword>
<evidence type="ECO:0000256" key="7">
    <source>
        <dbReference type="ARBA" id="ARBA00023224"/>
    </source>
</evidence>
<dbReference type="SUPFAM" id="SSF81321">
    <property type="entry name" value="Family A G protein-coupled receptor-like"/>
    <property type="match status" value="1"/>
</dbReference>
<feature type="transmembrane region" description="Helical" evidence="8">
    <location>
        <begin position="21"/>
        <end position="42"/>
    </location>
</feature>
<evidence type="ECO:0000313" key="10">
    <source>
        <dbReference type="Proteomes" id="UP000694427"/>
    </source>
</evidence>
<dbReference type="Proteomes" id="UP000694427">
    <property type="component" value="Unplaced"/>
</dbReference>
<feature type="transmembrane region" description="Helical" evidence="8">
    <location>
        <begin position="101"/>
        <end position="121"/>
    </location>
</feature>
<dbReference type="GO" id="GO:0016020">
    <property type="term" value="C:membrane"/>
    <property type="evidence" value="ECO:0007669"/>
    <property type="project" value="UniProtKB-SubCell"/>
</dbReference>
<reference evidence="9" key="1">
    <citation type="submission" date="2025-08" db="UniProtKB">
        <authorList>
            <consortium name="Ensembl"/>
        </authorList>
    </citation>
    <scope>IDENTIFICATION</scope>
</reference>
<evidence type="ECO:0000256" key="1">
    <source>
        <dbReference type="ARBA" id="ARBA00004141"/>
    </source>
</evidence>
<keyword evidence="7" id="KW-0807">Transducer</keyword>
<evidence type="ECO:0000256" key="4">
    <source>
        <dbReference type="ARBA" id="ARBA00023040"/>
    </source>
</evidence>
<sequence>MNCTEDYTQYYLAEPWKFSALGFYIFLLFIFCLPIIGLTLMVTAQETSTATQQHFGFGLPIDVVNLGKPGFLFRFMVTFYCSLAGYIALGHTACAIEGFFATHGVSLWSLVVLAIETYIVVCKPVGSFKLSSNHAIAGIGDPGMQCSFKAVEVTRMVILMVLGFLIAWTPFGALTDYVLLVIDQPEHQKKKRKLKVELVMHLIWLWSV</sequence>
<accession>A0A8C1JG97</accession>
<evidence type="ECO:0000256" key="8">
    <source>
        <dbReference type="SAM" id="Phobius"/>
    </source>
</evidence>
<protein>
    <recommendedName>
        <fullName evidence="11">G-protein coupled receptors family 1 profile domain-containing protein</fullName>
    </recommendedName>
</protein>
<feature type="transmembrane region" description="Helical" evidence="8">
    <location>
        <begin position="157"/>
        <end position="182"/>
    </location>
</feature>
<keyword evidence="10" id="KW-1185">Reference proteome</keyword>